<keyword evidence="8" id="KW-0902">Two-component regulatory system</keyword>
<evidence type="ECO:0000313" key="10">
    <source>
        <dbReference type="EMBL" id="UTJ07852.1"/>
    </source>
</evidence>
<evidence type="ECO:0000256" key="4">
    <source>
        <dbReference type="ARBA" id="ARBA00022679"/>
    </source>
</evidence>
<sequence length="349" mass="39907">MEENKTISLELRNILDNTIEGIIIIEDGFIKNVNKSLINILHYEKEEELIGNLATGILIPTSNKKFIKYNSRTFQEISLITKDATIIPAIIKIKSISLNNKKCKMVSVLDMSEIKEKEDMLIEQSKLAAMGEMISVIAHQWRQPLNTIASIATRLKMKVKMNNLTNELVEEKADEINNYLQYMSKTIDDFRNFFEPQKEQTPVTTLSLVEDTIKMIGKSFENQNIKIIVENKKYSALYLHKNELLQVLINILNNSKDAFLERDIKEAKINISFDEKDSFQIIYIKDNAGGISSDILAKIFTPYFTTKTSKNGTGLGLYICKSIIEKHSNGELSVENHEDGVLFKIKLFK</sequence>
<dbReference type="Pfam" id="PF02518">
    <property type="entry name" value="HATPase_c"/>
    <property type="match status" value="1"/>
</dbReference>
<evidence type="ECO:0000256" key="7">
    <source>
        <dbReference type="ARBA" id="ARBA00022840"/>
    </source>
</evidence>
<evidence type="ECO:0000313" key="11">
    <source>
        <dbReference type="Proteomes" id="UP001060012"/>
    </source>
</evidence>
<dbReference type="PROSITE" id="PS50109">
    <property type="entry name" value="HIS_KIN"/>
    <property type="match status" value="1"/>
</dbReference>
<dbReference type="SUPFAM" id="SSF47384">
    <property type="entry name" value="Homodimeric domain of signal transducing histidine kinase"/>
    <property type="match status" value="1"/>
</dbReference>
<dbReference type="InterPro" id="IPR035965">
    <property type="entry name" value="PAS-like_dom_sf"/>
</dbReference>
<gene>
    <name evidence="10" type="ORF">NJU99_07080</name>
</gene>
<keyword evidence="7" id="KW-0067">ATP-binding</keyword>
<accession>A0ABY5E7J3</accession>
<evidence type="ECO:0000256" key="2">
    <source>
        <dbReference type="ARBA" id="ARBA00012438"/>
    </source>
</evidence>
<reference evidence="10" key="1">
    <citation type="submission" date="2022-07" db="EMBL/GenBank/DDBJ databases">
        <title>Arcobacter roscoffensis sp. nov., a marine bacterium isolated from coastal seawater collected from Roscoff, France.</title>
        <authorList>
            <person name="Pascual J."/>
            <person name="Lepeaux C."/>
            <person name="Methner A."/>
            <person name="Overmann J."/>
        </authorList>
    </citation>
    <scope>NUCLEOTIDE SEQUENCE</scope>
    <source>
        <strain evidence="10">ARW1-2F2</strain>
    </source>
</reference>
<dbReference type="Proteomes" id="UP001060012">
    <property type="component" value="Chromosome"/>
</dbReference>
<evidence type="ECO:0000256" key="5">
    <source>
        <dbReference type="ARBA" id="ARBA00022741"/>
    </source>
</evidence>
<proteinExistence type="predicted"/>
<dbReference type="InterPro" id="IPR003594">
    <property type="entry name" value="HATPase_dom"/>
</dbReference>
<evidence type="ECO:0000259" key="9">
    <source>
        <dbReference type="PROSITE" id="PS50109"/>
    </source>
</evidence>
<dbReference type="PANTHER" id="PTHR43065">
    <property type="entry name" value="SENSOR HISTIDINE KINASE"/>
    <property type="match status" value="1"/>
</dbReference>
<keyword evidence="5" id="KW-0547">Nucleotide-binding</keyword>
<dbReference type="InterPro" id="IPR036890">
    <property type="entry name" value="HATPase_C_sf"/>
</dbReference>
<keyword evidence="3" id="KW-0597">Phosphoprotein</keyword>
<dbReference type="InterPro" id="IPR036097">
    <property type="entry name" value="HisK_dim/P_sf"/>
</dbReference>
<dbReference type="EC" id="2.7.13.3" evidence="2"/>
<dbReference type="PANTHER" id="PTHR43065:SF10">
    <property type="entry name" value="PEROXIDE STRESS-ACTIVATED HISTIDINE KINASE MAK3"/>
    <property type="match status" value="1"/>
</dbReference>
<evidence type="ECO:0000256" key="3">
    <source>
        <dbReference type="ARBA" id="ARBA00022553"/>
    </source>
</evidence>
<dbReference type="InterPro" id="IPR003661">
    <property type="entry name" value="HisK_dim/P_dom"/>
</dbReference>
<name>A0ABY5E7J3_9BACT</name>
<feature type="domain" description="Histidine kinase" evidence="9">
    <location>
        <begin position="136"/>
        <end position="349"/>
    </location>
</feature>
<dbReference type="SUPFAM" id="SSF55785">
    <property type="entry name" value="PYP-like sensor domain (PAS domain)"/>
    <property type="match status" value="1"/>
</dbReference>
<dbReference type="SUPFAM" id="SSF55874">
    <property type="entry name" value="ATPase domain of HSP90 chaperone/DNA topoisomerase II/histidine kinase"/>
    <property type="match status" value="1"/>
</dbReference>
<dbReference type="Gene3D" id="3.30.450.20">
    <property type="entry name" value="PAS domain"/>
    <property type="match status" value="1"/>
</dbReference>
<evidence type="ECO:0000256" key="6">
    <source>
        <dbReference type="ARBA" id="ARBA00022777"/>
    </source>
</evidence>
<protein>
    <recommendedName>
        <fullName evidence="2">histidine kinase</fullName>
        <ecNumber evidence="2">2.7.13.3</ecNumber>
    </recommendedName>
</protein>
<dbReference type="CDD" id="cd00082">
    <property type="entry name" value="HisKA"/>
    <property type="match status" value="1"/>
</dbReference>
<dbReference type="SMART" id="SM00387">
    <property type="entry name" value="HATPase_c"/>
    <property type="match status" value="1"/>
</dbReference>
<dbReference type="Gene3D" id="1.10.287.130">
    <property type="match status" value="1"/>
</dbReference>
<dbReference type="RefSeq" id="WP_254578026.1">
    <property type="nucleotide sequence ID" value="NZ_CP100595.1"/>
</dbReference>
<organism evidence="10 11">
    <name type="scientific">Arcobacter roscoffensis</name>
    <dbReference type="NCBI Taxonomy" id="2961520"/>
    <lineage>
        <taxon>Bacteria</taxon>
        <taxon>Pseudomonadati</taxon>
        <taxon>Campylobacterota</taxon>
        <taxon>Epsilonproteobacteria</taxon>
        <taxon>Campylobacterales</taxon>
        <taxon>Arcobacteraceae</taxon>
        <taxon>Arcobacter</taxon>
    </lineage>
</organism>
<dbReference type="EMBL" id="CP100595">
    <property type="protein sequence ID" value="UTJ07852.1"/>
    <property type="molecule type" value="Genomic_DNA"/>
</dbReference>
<keyword evidence="11" id="KW-1185">Reference proteome</keyword>
<dbReference type="Gene3D" id="3.30.565.10">
    <property type="entry name" value="Histidine kinase-like ATPase, C-terminal domain"/>
    <property type="match status" value="1"/>
</dbReference>
<evidence type="ECO:0000256" key="8">
    <source>
        <dbReference type="ARBA" id="ARBA00023012"/>
    </source>
</evidence>
<dbReference type="PRINTS" id="PR00344">
    <property type="entry name" value="BCTRLSENSOR"/>
</dbReference>
<dbReference type="InterPro" id="IPR004358">
    <property type="entry name" value="Sig_transdc_His_kin-like_C"/>
</dbReference>
<keyword evidence="6 10" id="KW-0418">Kinase</keyword>
<dbReference type="Pfam" id="PF00512">
    <property type="entry name" value="HisKA"/>
    <property type="match status" value="1"/>
</dbReference>
<keyword evidence="4" id="KW-0808">Transferase</keyword>
<dbReference type="GO" id="GO:0016301">
    <property type="term" value="F:kinase activity"/>
    <property type="evidence" value="ECO:0007669"/>
    <property type="project" value="UniProtKB-KW"/>
</dbReference>
<dbReference type="InterPro" id="IPR005467">
    <property type="entry name" value="His_kinase_dom"/>
</dbReference>
<evidence type="ECO:0000256" key="1">
    <source>
        <dbReference type="ARBA" id="ARBA00000085"/>
    </source>
</evidence>
<comment type="catalytic activity">
    <reaction evidence="1">
        <text>ATP + protein L-histidine = ADP + protein N-phospho-L-histidine.</text>
        <dbReference type="EC" id="2.7.13.3"/>
    </reaction>
</comment>